<dbReference type="EMBL" id="AJWJ01000182">
    <property type="protein sequence ID" value="KAF2073795.1"/>
    <property type="molecule type" value="Genomic_DNA"/>
</dbReference>
<gene>
    <name evidence="2" type="ORF">CYY_004889</name>
</gene>
<protein>
    <submittedName>
        <fullName evidence="2">Uncharacterized protein</fullName>
    </submittedName>
</protein>
<evidence type="ECO:0000313" key="3">
    <source>
        <dbReference type="Proteomes" id="UP000695562"/>
    </source>
</evidence>
<evidence type="ECO:0000313" key="2">
    <source>
        <dbReference type="EMBL" id="KAF2073795.1"/>
    </source>
</evidence>
<dbReference type="AlphaFoldDB" id="A0A8J4PUH0"/>
<name>A0A8J4PUH0_9MYCE</name>
<reference evidence="2" key="1">
    <citation type="submission" date="2020-01" db="EMBL/GenBank/DDBJ databases">
        <title>Development of genomics and gene disruption for Polysphondylium violaceum indicates a role for the polyketide synthase stlB in stalk morphogenesis.</title>
        <authorList>
            <person name="Narita B."/>
            <person name="Kawabe Y."/>
            <person name="Kin K."/>
            <person name="Saito T."/>
            <person name="Gibbs R."/>
            <person name="Kuspa A."/>
            <person name="Muzny D."/>
            <person name="Queller D."/>
            <person name="Richards S."/>
            <person name="Strassman J."/>
            <person name="Sucgang R."/>
            <person name="Worley K."/>
            <person name="Schaap P."/>
        </authorList>
    </citation>
    <scope>NUCLEOTIDE SEQUENCE</scope>
    <source>
        <strain evidence="2">QSvi11</strain>
    </source>
</reference>
<evidence type="ECO:0000256" key="1">
    <source>
        <dbReference type="SAM" id="Coils"/>
    </source>
</evidence>
<organism evidence="2 3">
    <name type="scientific">Polysphondylium violaceum</name>
    <dbReference type="NCBI Taxonomy" id="133409"/>
    <lineage>
        <taxon>Eukaryota</taxon>
        <taxon>Amoebozoa</taxon>
        <taxon>Evosea</taxon>
        <taxon>Eumycetozoa</taxon>
        <taxon>Dictyostelia</taxon>
        <taxon>Dictyosteliales</taxon>
        <taxon>Dictyosteliaceae</taxon>
        <taxon>Polysphondylium</taxon>
    </lineage>
</organism>
<keyword evidence="1" id="KW-0175">Coiled coil</keyword>
<accession>A0A8J4PUH0</accession>
<feature type="coiled-coil region" evidence="1">
    <location>
        <begin position="12"/>
        <end position="65"/>
    </location>
</feature>
<proteinExistence type="predicted"/>
<comment type="caution">
    <text evidence="2">The sequence shown here is derived from an EMBL/GenBank/DDBJ whole genome shotgun (WGS) entry which is preliminary data.</text>
</comment>
<keyword evidence="3" id="KW-1185">Reference proteome</keyword>
<sequence>MQDNTIKIQDNIDLLEQEIRNNNQIITRLRELKQYIKNSLAHHYLQSLETQFSILENRLSSSINQLTETKQNITNYLDNFNTKKSATESLVQVLDWFKEKNRLCSYIIYSLTIKEFDIIDQLLNSYYNSQQHSLTPPLTPTYQQQFIDTLNECIDIKKSIDFRPLLCYPIVNSYRFFNLPKYPIVDPLDNSQLDLFINSKRKNNNNENDDNNSDNNIDNVFVIRYKHYHSTRLFSFILESKFQFNYLFFVEYLHDYKNILIKLDKNFSPSAIVDDRQLIDIFNSNIRNLTSVLIVYHRQFYDTYKYEIQYKNSNIKTIIITPDSDFKAEHPNVNISGEYYLERISNGGLELLFNNLTDSIVSKDDIFYKPLMYCITQVTLKSMRDFAKHIRNKTTTPNEIIYGILSPNAGTGVMTPSTIKPEIIIFKFPVDETLWSLQVDYLNSQTKQNNEWVPITIMKEPKQCTDPYQLNSFFRVLIVVVIVV</sequence>
<dbReference type="Proteomes" id="UP000695562">
    <property type="component" value="Unassembled WGS sequence"/>
</dbReference>